<dbReference type="GO" id="GO:0016020">
    <property type="term" value="C:membrane"/>
    <property type="evidence" value="ECO:0007669"/>
    <property type="project" value="UniProtKB-SubCell"/>
</dbReference>
<evidence type="ECO:0000256" key="3">
    <source>
        <dbReference type="ARBA" id="ARBA00022989"/>
    </source>
</evidence>
<feature type="transmembrane region" description="Helical" evidence="5">
    <location>
        <begin position="103"/>
        <end position="125"/>
    </location>
</feature>
<name>A0A644Y4R6_9ZZZZ</name>
<feature type="transmembrane region" description="Helical" evidence="5">
    <location>
        <begin position="253"/>
        <end position="275"/>
    </location>
</feature>
<dbReference type="InterPro" id="IPR022369">
    <property type="entry name" value="Integral_membrane_TerC_rswitch"/>
</dbReference>
<feature type="transmembrane region" description="Helical" evidence="5">
    <location>
        <begin position="197"/>
        <end position="219"/>
    </location>
</feature>
<dbReference type="PANTHER" id="PTHR30238:SF0">
    <property type="entry name" value="THYLAKOID MEMBRANE PROTEIN TERC, CHLOROPLASTIC"/>
    <property type="match status" value="1"/>
</dbReference>
<feature type="transmembrane region" description="Helical" evidence="5">
    <location>
        <begin position="225"/>
        <end position="246"/>
    </location>
</feature>
<accession>A0A644Y4R6</accession>
<dbReference type="AlphaFoldDB" id="A0A644Y4R6"/>
<dbReference type="PANTHER" id="PTHR30238">
    <property type="entry name" value="MEMBRANE BOUND PREDICTED REDOX MODULATOR"/>
    <property type="match status" value="1"/>
</dbReference>
<feature type="transmembrane region" description="Helical" evidence="5">
    <location>
        <begin position="295"/>
        <end position="317"/>
    </location>
</feature>
<dbReference type="InterPro" id="IPR005496">
    <property type="entry name" value="Integral_membrane_TerC"/>
</dbReference>
<protein>
    <submittedName>
        <fullName evidence="6">Putative membrane protein</fullName>
    </submittedName>
</protein>
<comment type="caution">
    <text evidence="6">The sequence shown here is derived from an EMBL/GenBank/DDBJ whole genome shotgun (WGS) entry which is preliminary data.</text>
</comment>
<feature type="transmembrane region" description="Helical" evidence="5">
    <location>
        <begin position="131"/>
        <end position="148"/>
    </location>
</feature>
<organism evidence="6">
    <name type="scientific">bioreactor metagenome</name>
    <dbReference type="NCBI Taxonomy" id="1076179"/>
    <lineage>
        <taxon>unclassified sequences</taxon>
        <taxon>metagenomes</taxon>
        <taxon>ecological metagenomes</taxon>
    </lineage>
</organism>
<dbReference type="NCBIfam" id="TIGR03718">
    <property type="entry name" value="R_switched_Alx"/>
    <property type="match status" value="1"/>
</dbReference>
<keyword evidence="3 5" id="KW-1133">Transmembrane helix</keyword>
<feature type="transmembrane region" description="Helical" evidence="5">
    <location>
        <begin position="69"/>
        <end position="91"/>
    </location>
</feature>
<proteinExistence type="predicted"/>
<evidence type="ECO:0000256" key="4">
    <source>
        <dbReference type="ARBA" id="ARBA00023136"/>
    </source>
</evidence>
<feature type="transmembrane region" description="Helical" evidence="5">
    <location>
        <begin position="39"/>
        <end position="57"/>
    </location>
</feature>
<reference evidence="6" key="1">
    <citation type="submission" date="2019-08" db="EMBL/GenBank/DDBJ databases">
        <authorList>
            <person name="Kucharzyk K."/>
            <person name="Murdoch R.W."/>
            <person name="Higgins S."/>
            <person name="Loffler F."/>
        </authorList>
    </citation>
    <scope>NUCLEOTIDE SEQUENCE</scope>
</reference>
<feature type="transmembrane region" description="Helical" evidence="5">
    <location>
        <begin position="6"/>
        <end position="27"/>
    </location>
</feature>
<comment type="subcellular location">
    <subcellularLocation>
        <location evidence="1">Membrane</location>
        <topology evidence="1">Multi-pass membrane protein</topology>
    </subcellularLocation>
</comment>
<dbReference type="EMBL" id="VSSQ01003532">
    <property type="protein sequence ID" value="MPM21154.1"/>
    <property type="molecule type" value="Genomic_DNA"/>
</dbReference>
<evidence type="ECO:0000256" key="1">
    <source>
        <dbReference type="ARBA" id="ARBA00004141"/>
    </source>
</evidence>
<gene>
    <name evidence="6" type="ORF">SDC9_67597</name>
</gene>
<dbReference type="Pfam" id="PF03741">
    <property type="entry name" value="TerC"/>
    <property type="match status" value="1"/>
</dbReference>
<sequence length="403" mass="44922">MEVSGLTWALTTLFVVGMLLFDFLFHARRPHTPSIRESALWSALYVSIALAFGLFVLANWGGHYATQYYAGYITELSLSVDNLFVFLIIMASFKVPRQSQQEVLLFGIVVSLIFRSALIFVGAAAINAFSWVFYIFGLILLVTAGSTLKEAIGSDEEDESENFFIRLVRRLFHTSDTYDGNKLFTEVDGKRALTPMLLVMIAIGGTDVLFALDSIPAIFGLTQEVFLVFTAVVFSLMGLKQLFFLIDGLLDRLIYLSYGLAAILGFIAVKLVLHALHQNNLPFINDGEPVTVVEITTQMSLVFIIGVLAVTVAFSLLSPRGRAMAIIRATEDLAEKYLALPPEASAEERTRINNQLAAKLSKMPQIPDQLKSELIENEQHYRDLLRRAHGRHEKFLARAAEED</sequence>
<evidence type="ECO:0000256" key="2">
    <source>
        <dbReference type="ARBA" id="ARBA00022692"/>
    </source>
</evidence>
<keyword evidence="4 5" id="KW-0472">Membrane</keyword>
<evidence type="ECO:0000256" key="5">
    <source>
        <dbReference type="SAM" id="Phobius"/>
    </source>
</evidence>
<evidence type="ECO:0000313" key="6">
    <source>
        <dbReference type="EMBL" id="MPM21154.1"/>
    </source>
</evidence>
<keyword evidence="2 5" id="KW-0812">Transmembrane</keyword>